<dbReference type="SUPFAM" id="SSF51206">
    <property type="entry name" value="cAMP-binding domain-like"/>
    <property type="match status" value="1"/>
</dbReference>
<evidence type="ECO:0000256" key="2">
    <source>
        <dbReference type="ARBA" id="ARBA00023125"/>
    </source>
</evidence>
<evidence type="ECO:0000256" key="1">
    <source>
        <dbReference type="ARBA" id="ARBA00023015"/>
    </source>
</evidence>
<evidence type="ECO:0000259" key="5">
    <source>
        <dbReference type="PROSITE" id="PS51063"/>
    </source>
</evidence>
<dbReference type="Gene3D" id="1.10.10.10">
    <property type="entry name" value="Winged helix-like DNA-binding domain superfamily/Winged helix DNA-binding domain"/>
    <property type="match status" value="1"/>
</dbReference>
<proteinExistence type="predicted"/>
<dbReference type="Pfam" id="PF00027">
    <property type="entry name" value="cNMP_binding"/>
    <property type="match status" value="1"/>
</dbReference>
<dbReference type="EMBL" id="QGDO01000002">
    <property type="protein sequence ID" value="PWJ42872.1"/>
    <property type="molecule type" value="Genomic_DNA"/>
</dbReference>
<dbReference type="Pfam" id="PF13545">
    <property type="entry name" value="HTH_Crp_2"/>
    <property type="match status" value="1"/>
</dbReference>
<sequence length="232" mass="26420">MDCISCENTNCLIKQSCFTTNIAEEDLFINAIRCKKGQTFILEGSPIYGLYFIQSGRVKVSTTGYQGKEQILRFAGEGEVLGHRGFGVSEIYQVSATTLEDSVICHVSNSNLESLFAKYPEFTFNMMQFYAQELNRSETKVRKLAQMSVREKVIDTLLYINRKFGHNYAYMSLELSRKEIADYAGTTDEQVIRIISALKKEKLVISQGRKIGIPDVDLLKREIAEHNFYLDS</sequence>
<dbReference type="GO" id="GO:0003677">
    <property type="term" value="F:DNA binding"/>
    <property type="evidence" value="ECO:0007669"/>
    <property type="project" value="UniProtKB-KW"/>
</dbReference>
<dbReference type="PANTHER" id="PTHR24567:SF28">
    <property type="entry name" value="LISTERIOLYSIN REGULATORY PROTEIN"/>
    <property type="match status" value="1"/>
</dbReference>
<keyword evidence="1" id="KW-0805">Transcription regulation</keyword>
<reference evidence="6 7" key="1">
    <citation type="submission" date="2018-03" db="EMBL/GenBank/DDBJ databases">
        <title>Genomic Encyclopedia of Archaeal and Bacterial Type Strains, Phase II (KMG-II): from individual species to whole genera.</title>
        <authorList>
            <person name="Goeker M."/>
        </authorList>
    </citation>
    <scope>NUCLEOTIDE SEQUENCE [LARGE SCALE GENOMIC DNA]</scope>
    <source>
        <strain evidence="6 7">DSM 28229</strain>
    </source>
</reference>
<dbReference type="PROSITE" id="PS51063">
    <property type="entry name" value="HTH_CRP_2"/>
    <property type="match status" value="1"/>
</dbReference>
<dbReference type="InterPro" id="IPR018490">
    <property type="entry name" value="cNMP-bd_dom_sf"/>
</dbReference>
<dbReference type="GO" id="GO:0003700">
    <property type="term" value="F:DNA-binding transcription factor activity"/>
    <property type="evidence" value="ECO:0007669"/>
    <property type="project" value="TreeGrafter"/>
</dbReference>
<dbReference type="PRINTS" id="PR00034">
    <property type="entry name" value="HTHCRP"/>
</dbReference>
<dbReference type="InterPro" id="IPR000595">
    <property type="entry name" value="cNMP-bd_dom"/>
</dbReference>
<gene>
    <name evidence="6" type="ORF">BC781_102418</name>
</gene>
<accession>A0A315ZC35</accession>
<name>A0A315ZC35_SEDFL</name>
<dbReference type="CDD" id="cd00038">
    <property type="entry name" value="CAP_ED"/>
    <property type="match status" value="1"/>
</dbReference>
<dbReference type="InterPro" id="IPR014710">
    <property type="entry name" value="RmlC-like_jellyroll"/>
</dbReference>
<evidence type="ECO:0000313" key="7">
    <source>
        <dbReference type="Proteomes" id="UP000245535"/>
    </source>
</evidence>
<protein>
    <submittedName>
        <fullName evidence="6">CRP-like cAMP-binding protein</fullName>
    </submittedName>
</protein>
<evidence type="ECO:0000259" key="4">
    <source>
        <dbReference type="PROSITE" id="PS50042"/>
    </source>
</evidence>
<evidence type="ECO:0000256" key="3">
    <source>
        <dbReference type="ARBA" id="ARBA00023163"/>
    </source>
</evidence>
<dbReference type="SMART" id="SM00419">
    <property type="entry name" value="HTH_CRP"/>
    <property type="match status" value="1"/>
</dbReference>
<organism evidence="6 7">
    <name type="scientific">Sediminitomix flava</name>
    <dbReference type="NCBI Taxonomy" id="379075"/>
    <lineage>
        <taxon>Bacteria</taxon>
        <taxon>Pseudomonadati</taxon>
        <taxon>Bacteroidota</taxon>
        <taxon>Cytophagia</taxon>
        <taxon>Cytophagales</taxon>
        <taxon>Flammeovirgaceae</taxon>
        <taxon>Sediminitomix</taxon>
    </lineage>
</organism>
<keyword evidence="7" id="KW-1185">Reference proteome</keyword>
<dbReference type="Gene3D" id="2.60.120.10">
    <property type="entry name" value="Jelly Rolls"/>
    <property type="match status" value="1"/>
</dbReference>
<feature type="domain" description="Cyclic nucleotide-binding" evidence="4">
    <location>
        <begin position="37"/>
        <end position="133"/>
    </location>
</feature>
<dbReference type="InterPro" id="IPR036390">
    <property type="entry name" value="WH_DNA-bd_sf"/>
</dbReference>
<dbReference type="OrthoDB" id="9127033at2"/>
<dbReference type="RefSeq" id="WP_109616992.1">
    <property type="nucleotide sequence ID" value="NZ_QGDO01000002.1"/>
</dbReference>
<dbReference type="PROSITE" id="PS50042">
    <property type="entry name" value="CNMP_BINDING_3"/>
    <property type="match status" value="1"/>
</dbReference>
<dbReference type="CDD" id="cd00092">
    <property type="entry name" value="HTH_CRP"/>
    <property type="match status" value="1"/>
</dbReference>
<dbReference type="AlphaFoldDB" id="A0A315ZC35"/>
<keyword evidence="2" id="KW-0238">DNA-binding</keyword>
<dbReference type="SMART" id="SM00100">
    <property type="entry name" value="cNMP"/>
    <property type="match status" value="1"/>
</dbReference>
<dbReference type="InterPro" id="IPR050397">
    <property type="entry name" value="Env_Response_Regulators"/>
</dbReference>
<dbReference type="InterPro" id="IPR012318">
    <property type="entry name" value="HTH_CRP"/>
</dbReference>
<dbReference type="PANTHER" id="PTHR24567">
    <property type="entry name" value="CRP FAMILY TRANSCRIPTIONAL REGULATORY PROTEIN"/>
    <property type="match status" value="1"/>
</dbReference>
<feature type="domain" description="HTH crp-type" evidence="5">
    <location>
        <begin position="147"/>
        <end position="217"/>
    </location>
</feature>
<comment type="caution">
    <text evidence="6">The sequence shown here is derived from an EMBL/GenBank/DDBJ whole genome shotgun (WGS) entry which is preliminary data.</text>
</comment>
<evidence type="ECO:0000313" key="6">
    <source>
        <dbReference type="EMBL" id="PWJ42872.1"/>
    </source>
</evidence>
<dbReference type="GO" id="GO:0005829">
    <property type="term" value="C:cytosol"/>
    <property type="evidence" value="ECO:0007669"/>
    <property type="project" value="TreeGrafter"/>
</dbReference>
<dbReference type="SUPFAM" id="SSF46785">
    <property type="entry name" value="Winged helix' DNA-binding domain"/>
    <property type="match status" value="1"/>
</dbReference>
<keyword evidence="3" id="KW-0804">Transcription</keyword>
<dbReference type="InterPro" id="IPR036388">
    <property type="entry name" value="WH-like_DNA-bd_sf"/>
</dbReference>
<dbReference type="Proteomes" id="UP000245535">
    <property type="component" value="Unassembled WGS sequence"/>
</dbReference>